<keyword evidence="3" id="KW-1185">Reference proteome</keyword>
<feature type="transmembrane region" description="Helical" evidence="1">
    <location>
        <begin position="76"/>
        <end position="98"/>
    </location>
</feature>
<keyword evidence="1" id="KW-0812">Transmembrane</keyword>
<evidence type="ECO:0000256" key="1">
    <source>
        <dbReference type="SAM" id="Phobius"/>
    </source>
</evidence>
<reference evidence="2 3" key="1">
    <citation type="submission" date="2024-09" db="EMBL/GenBank/DDBJ databases">
        <authorList>
            <person name="Sun Q."/>
            <person name="Mori K."/>
        </authorList>
    </citation>
    <scope>NUCLEOTIDE SEQUENCE [LARGE SCALE GENOMIC DNA]</scope>
    <source>
        <strain evidence="2 3">KCTC 23076</strain>
    </source>
</reference>
<sequence>MDDSGRVSDQAALTTSSGRSWLIVGGILAALSIGFLFGMRDLNPPGVATAGLVAVIALYLGMVAVRFGVGRLRLRLGLLAALTIAICLAFVLCALVIASTEWSAVVA</sequence>
<feature type="transmembrane region" description="Helical" evidence="1">
    <location>
        <begin position="21"/>
        <end position="40"/>
    </location>
</feature>
<dbReference type="RefSeq" id="WP_386675901.1">
    <property type="nucleotide sequence ID" value="NZ_JBHLTG010000011.1"/>
</dbReference>
<comment type="caution">
    <text evidence="2">The sequence shown here is derived from an EMBL/GenBank/DDBJ whole genome shotgun (WGS) entry which is preliminary data.</text>
</comment>
<evidence type="ECO:0000313" key="2">
    <source>
        <dbReference type="EMBL" id="MFC0682154.1"/>
    </source>
</evidence>
<gene>
    <name evidence="2" type="ORF">ACFFGH_30355</name>
</gene>
<dbReference type="Proteomes" id="UP001589896">
    <property type="component" value="Unassembled WGS sequence"/>
</dbReference>
<evidence type="ECO:0000313" key="3">
    <source>
        <dbReference type="Proteomes" id="UP001589896"/>
    </source>
</evidence>
<dbReference type="EMBL" id="JBHLTG010000011">
    <property type="protein sequence ID" value="MFC0682154.1"/>
    <property type="molecule type" value="Genomic_DNA"/>
</dbReference>
<proteinExistence type="predicted"/>
<organism evidence="2 3">
    <name type="scientific">Lysobacter korlensis</name>
    <dbReference type="NCBI Taxonomy" id="553636"/>
    <lineage>
        <taxon>Bacteria</taxon>
        <taxon>Pseudomonadati</taxon>
        <taxon>Pseudomonadota</taxon>
        <taxon>Gammaproteobacteria</taxon>
        <taxon>Lysobacterales</taxon>
        <taxon>Lysobacteraceae</taxon>
        <taxon>Lysobacter</taxon>
    </lineage>
</organism>
<keyword evidence="1" id="KW-1133">Transmembrane helix</keyword>
<accession>A0ABV6RYV5</accession>
<name>A0ABV6RYV5_9GAMM</name>
<feature type="transmembrane region" description="Helical" evidence="1">
    <location>
        <begin position="46"/>
        <end position="69"/>
    </location>
</feature>
<keyword evidence="1" id="KW-0472">Membrane</keyword>
<protein>
    <submittedName>
        <fullName evidence="2">Uncharacterized protein</fullName>
    </submittedName>
</protein>